<accession>A0A523UNA7</accession>
<reference evidence="2 3" key="1">
    <citation type="submission" date="2019-03" db="EMBL/GenBank/DDBJ databases">
        <title>Metabolic potential of uncultured bacteria and archaea associated with petroleum seepage in deep-sea sediments.</title>
        <authorList>
            <person name="Dong X."/>
            <person name="Hubert C."/>
        </authorList>
    </citation>
    <scope>NUCLEOTIDE SEQUENCE [LARGE SCALE GENOMIC DNA]</scope>
    <source>
        <strain evidence="2">E44_bin18</strain>
    </source>
</reference>
<gene>
    <name evidence="2" type="ORF">E3J62_11835</name>
</gene>
<organism evidence="2 3">
    <name type="scientific">candidate division TA06 bacterium</name>
    <dbReference type="NCBI Taxonomy" id="2250710"/>
    <lineage>
        <taxon>Bacteria</taxon>
        <taxon>Bacteria division TA06</taxon>
    </lineage>
</organism>
<feature type="transmembrane region" description="Helical" evidence="1">
    <location>
        <begin position="7"/>
        <end position="29"/>
    </location>
</feature>
<name>A0A523UNA7_UNCT6</name>
<keyword evidence="1" id="KW-0472">Membrane</keyword>
<dbReference type="EMBL" id="SOJN01000143">
    <property type="protein sequence ID" value="TET43899.1"/>
    <property type="molecule type" value="Genomic_DNA"/>
</dbReference>
<evidence type="ECO:0000256" key="1">
    <source>
        <dbReference type="SAM" id="Phobius"/>
    </source>
</evidence>
<protein>
    <submittedName>
        <fullName evidence="2">Uncharacterized protein</fullName>
    </submittedName>
</protein>
<proteinExistence type="predicted"/>
<keyword evidence="1" id="KW-0812">Transmembrane</keyword>
<evidence type="ECO:0000313" key="3">
    <source>
        <dbReference type="Proteomes" id="UP000315525"/>
    </source>
</evidence>
<feature type="transmembrane region" description="Helical" evidence="1">
    <location>
        <begin position="66"/>
        <end position="85"/>
    </location>
</feature>
<sequence>MKSGRRRVFLSSAMLYVLVIVVISFGLWLSSSASFVQRRIVLRLTFSERQLWTFGPPPVVFSPLKIQFSFLGLLTATNVFLFVLVSRQYRGNSDEDFSLAHLSVVAIELLMMCFFVLGYVLCLLMSFAGLRI</sequence>
<keyword evidence="1" id="KW-1133">Transmembrane helix</keyword>
<dbReference type="Proteomes" id="UP000315525">
    <property type="component" value="Unassembled WGS sequence"/>
</dbReference>
<dbReference type="AlphaFoldDB" id="A0A523UNA7"/>
<evidence type="ECO:0000313" key="2">
    <source>
        <dbReference type="EMBL" id="TET43899.1"/>
    </source>
</evidence>
<comment type="caution">
    <text evidence="2">The sequence shown here is derived from an EMBL/GenBank/DDBJ whole genome shotgun (WGS) entry which is preliminary data.</text>
</comment>
<feature type="transmembrane region" description="Helical" evidence="1">
    <location>
        <begin position="97"/>
        <end position="130"/>
    </location>
</feature>